<dbReference type="Gene3D" id="1.10.357.140">
    <property type="entry name" value="UbiA prenyltransferase"/>
    <property type="match status" value="1"/>
</dbReference>
<dbReference type="Gene3D" id="1.20.120.1780">
    <property type="entry name" value="UbiA prenyltransferase"/>
    <property type="match status" value="1"/>
</dbReference>
<evidence type="ECO:0000256" key="12">
    <source>
        <dbReference type="SAM" id="Phobius"/>
    </source>
</evidence>
<comment type="caution">
    <text evidence="13">The sequence shown here is derived from an EMBL/GenBank/DDBJ whole genome shotgun (WGS) entry which is preliminary data.</text>
</comment>
<dbReference type="EC" id="2.5.1.39" evidence="11"/>
<keyword evidence="5" id="KW-0997">Cell inner membrane</keyword>
<dbReference type="InterPro" id="IPR000537">
    <property type="entry name" value="UbiA_prenyltransferase"/>
</dbReference>
<feature type="transmembrane region" description="Helical" evidence="12">
    <location>
        <begin position="306"/>
        <end position="327"/>
    </location>
</feature>
<comment type="subcellular location">
    <subcellularLocation>
        <location evidence="2">Membrane</location>
        <topology evidence="2">Multi-pass membrane protein</topology>
    </subcellularLocation>
</comment>
<dbReference type="CDD" id="cd13959">
    <property type="entry name" value="PT_UbiA_COQ2"/>
    <property type="match status" value="1"/>
</dbReference>
<gene>
    <name evidence="13" type="primary">ubiA</name>
    <name evidence="13" type="ORF">Pla123a_04200</name>
</gene>
<comment type="similarity">
    <text evidence="3">Belongs to the UbiA prenyltransferase family.</text>
</comment>
<protein>
    <recommendedName>
        <fullName evidence="11">4-hydroxybenzoate polyprenyltransferase</fullName>
        <ecNumber evidence="11">2.5.1.39</ecNumber>
    </recommendedName>
</protein>
<name>A0A5C5ZGC2_9BACT</name>
<keyword evidence="14" id="KW-1185">Reference proteome</keyword>
<evidence type="ECO:0000256" key="11">
    <source>
        <dbReference type="ARBA" id="ARBA00034524"/>
    </source>
</evidence>
<feature type="transmembrane region" description="Helical" evidence="12">
    <location>
        <begin position="277"/>
        <end position="294"/>
    </location>
</feature>
<keyword evidence="7" id="KW-0831">Ubiquinone biosynthesis</keyword>
<feature type="transmembrane region" description="Helical" evidence="12">
    <location>
        <begin position="79"/>
        <end position="100"/>
    </location>
</feature>
<evidence type="ECO:0000256" key="9">
    <source>
        <dbReference type="ARBA" id="ARBA00022989"/>
    </source>
</evidence>
<comment type="cofactor">
    <cofactor evidence="1">
        <name>Mg(2+)</name>
        <dbReference type="ChEBI" id="CHEBI:18420"/>
    </cofactor>
</comment>
<keyword evidence="6 13" id="KW-0808">Transferase</keyword>
<dbReference type="PANTHER" id="PTHR11048">
    <property type="entry name" value="PRENYLTRANSFERASES"/>
    <property type="match status" value="1"/>
</dbReference>
<dbReference type="InterPro" id="IPR044878">
    <property type="entry name" value="UbiA_sf"/>
</dbReference>
<evidence type="ECO:0000256" key="7">
    <source>
        <dbReference type="ARBA" id="ARBA00022688"/>
    </source>
</evidence>
<dbReference type="FunFam" id="1.10.357.140:FF:000008">
    <property type="entry name" value="4-hydroxybenzoate octaprenyltransferase"/>
    <property type="match status" value="1"/>
</dbReference>
<dbReference type="GO" id="GO:0005886">
    <property type="term" value="C:plasma membrane"/>
    <property type="evidence" value="ECO:0007669"/>
    <property type="project" value="TreeGrafter"/>
</dbReference>
<dbReference type="PANTHER" id="PTHR11048:SF28">
    <property type="entry name" value="4-HYDROXYBENZOATE POLYPRENYLTRANSFERASE, MITOCHONDRIAL"/>
    <property type="match status" value="1"/>
</dbReference>
<evidence type="ECO:0000256" key="10">
    <source>
        <dbReference type="ARBA" id="ARBA00023136"/>
    </source>
</evidence>
<dbReference type="NCBIfam" id="TIGR01475">
    <property type="entry name" value="ubiA_other"/>
    <property type="match status" value="1"/>
</dbReference>
<evidence type="ECO:0000256" key="3">
    <source>
        <dbReference type="ARBA" id="ARBA00005985"/>
    </source>
</evidence>
<sequence>MLQTAKHLLSLIRFSHTIFALPFALLAALMAWHYQAFRHVAYLGPGPKLVYLNPPGSDPVVEFAPSNLAAMLDVRWQELLGILLCMVFARSAAMAFNRLVDRQIDAGNPRTAGRHLPAGILSVTQVTAFAVLCSAGFVASTLLFLPNWLPFYLSVPVLLFLCGYSYTKRFTSLAHFWLGAALAMSPLAAWIAIRGEAVMQNPLDLLPAATLGAGVLTWVAGFDILYACQDYDFDRGAELNSIPTRLGVPGALRLAAGCHAATVLLLALLPLVYPPFGWLYGIGIAAVAVLLVYEHRLVSPDNLEKVNLAFFNVNAVISLGLLVVGALDLMV</sequence>
<reference evidence="13 14" key="1">
    <citation type="submission" date="2019-02" db="EMBL/GenBank/DDBJ databases">
        <title>Deep-cultivation of Planctomycetes and their phenomic and genomic characterization uncovers novel biology.</title>
        <authorList>
            <person name="Wiegand S."/>
            <person name="Jogler M."/>
            <person name="Boedeker C."/>
            <person name="Pinto D."/>
            <person name="Vollmers J."/>
            <person name="Rivas-Marin E."/>
            <person name="Kohn T."/>
            <person name="Peeters S.H."/>
            <person name="Heuer A."/>
            <person name="Rast P."/>
            <person name="Oberbeckmann S."/>
            <person name="Bunk B."/>
            <person name="Jeske O."/>
            <person name="Meyerdierks A."/>
            <person name="Storesund J.E."/>
            <person name="Kallscheuer N."/>
            <person name="Luecker S."/>
            <person name="Lage O.M."/>
            <person name="Pohl T."/>
            <person name="Merkel B.J."/>
            <person name="Hornburger P."/>
            <person name="Mueller R.-W."/>
            <person name="Bruemmer F."/>
            <person name="Labrenz M."/>
            <person name="Spormann A.M."/>
            <person name="Op Den Camp H."/>
            <person name="Overmann J."/>
            <person name="Amann R."/>
            <person name="Jetten M.S.M."/>
            <person name="Mascher T."/>
            <person name="Medema M.H."/>
            <person name="Devos D.P."/>
            <person name="Kaster A.-K."/>
            <person name="Ovreas L."/>
            <person name="Rohde M."/>
            <person name="Galperin M.Y."/>
            <person name="Jogler C."/>
        </authorList>
    </citation>
    <scope>NUCLEOTIDE SEQUENCE [LARGE SCALE GENOMIC DNA]</scope>
    <source>
        <strain evidence="13 14">Pla123a</strain>
    </source>
</reference>
<keyword evidence="10 12" id="KW-0472">Membrane</keyword>
<feature type="transmembrane region" description="Helical" evidence="12">
    <location>
        <begin position="250"/>
        <end position="271"/>
    </location>
</feature>
<feature type="transmembrane region" description="Helical" evidence="12">
    <location>
        <begin position="173"/>
        <end position="193"/>
    </location>
</feature>
<dbReference type="GO" id="GO:0008412">
    <property type="term" value="F:4-hydroxybenzoate polyprenyltransferase activity"/>
    <property type="evidence" value="ECO:0007669"/>
    <property type="project" value="UniProtKB-EC"/>
</dbReference>
<organism evidence="13 14">
    <name type="scientific">Posidoniimonas polymericola</name>
    <dbReference type="NCBI Taxonomy" id="2528002"/>
    <lineage>
        <taxon>Bacteria</taxon>
        <taxon>Pseudomonadati</taxon>
        <taxon>Planctomycetota</taxon>
        <taxon>Planctomycetia</taxon>
        <taxon>Pirellulales</taxon>
        <taxon>Lacipirellulaceae</taxon>
        <taxon>Posidoniimonas</taxon>
    </lineage>
</organism>
<evidence type="ECO:0000256" key="5">
    <source>
        <dbReference type="ARBA" id="ARBA00022519"/>
    </source>
</evidence>
<dbReference type="EMBL" id="SJPO01000001">
    <property type="protein sequence ID" value="TWT85613.1"/>
    <property type="molecule type" value="Genomic_DNA"/>
</dbReference>
<evidence type="ECO:0000256" key="8">
    <source>
        <dbReference type="ARBA" id="ARBA00022692"/>
    </source>
</evidence>
<dbReference type="InterPro" id="IPR039653">
    <property type="entry name" value="Prenyltransferase"/>
</dbReference>
<feature type="transmembrane region" description="Helical" evidence="12">
    <location>
        <begin position="149"/>
        <end position="166"/>
    </location>
</feature>
<evidence type="ECO:0000313" key="13">
    <source>
        <dbReference type="EMBL" id="TWT85613.1"/>
    </source>
</evidence>
<keyword evidence="8 12" id="KW-0812">Transmembrane</keyword>
<dbReference type="Pfam" id="PF01040">
    <property type="entry name" value="UbiA"/>
    <property type="match status" value="1"/>
</dbReference>
<accession>A0A5C5ZGC2</accession>
<evidence type="ECO:0000256" key="2">
    <source>
        <dbReference type="ARBA" id="ARBA00004141"/>
    </source>
</evidence>
<dbReference type="InterPro" id="IPR006371">
    <property type="entry name" value="Polyprenyltransferase_UbiA-li"/>
</dbReference>
<keyword evidence="4" id="KW-1003">Cell membrane</keyword>
<keyword evidence="9 12" id="KW-1133">Transmembrane helix</keyword>
<feature type="transmembrane region" description="Helical" evidence="12">
    <location>
        <begin position="12"/>
        <end position="34"/>
    </location>
</feature>
<dbReference type="RefSeq" id="WP_146583868.1">
    <property type="nucleotide sequence ID" value="NZ_SJPO01000001.1"/>
</dbReference>
<dbReference type="FunFam" id="1.20.120.1780:FF:000001">
    <property type="entry name" value="4-hydroxybenzoate octaprenyltransferase"/>
    <property type="match status" value="1"/>
</dbReference>
<dbReference type="GO" id="GO:0006744">
    <property type="term" value="P:ubiquinone biosynthetic process"/>
    <property type="evidence" value="ECO:0007669"/>
    <property type="project" value="UniProtKB-KW"/>
</dbReference>
<dbReference type="Proteomes" id="UP000318478">
    <property type="component" value="Unassembled WGS sequence"/>
</dbReference>
<dbReference type="OrthoDB" id="9782418at2"/>
<proteinExistence type="inferred from homology"/>
<evidence type="ECO:0000256" key="1">
    <source>
        <dbReference type="ARBA" id="ARBA00001946"/>
    </source>
</evidence>
<feature type="transmembrane region" description="Helical" evidence="12">
    <location>
        <begin position="205"/>
        <end position="229"/>
    </location>
</feature>
<evidence type="ECO:0000256" key="4">
    <source>
        <dbReference type="ARBA" id="ARBA00022475"/>
    </source>
</evidence>
<feature type="transmembrane region" description="Helical" evidence="12">
    <location>
        <begin position="120"/>
        <end position="143"/>
    </location>
</feature>
<evidence type="ECO:0000313" key="14">
    <source>
        <dbReference type="Proteomes" id="UP000318478"/>
    </source>
</evidence>
<evidence type="ECO:0000256" key="6">
    <source>
        <dbReference type="ARBA" id="ARBA00022679"/>
    </source>
</evidence>
<dbReference type="AlphaFoldDB" id="A0A5C5ZGC2"/>